<proteinExistence type="predicted"/>
<dbReference type="EMBL" id="CANTFL010001287">
    <property type="protein sequence ID" value="CAI5735726.1"/>
    <property type="molecule type" value="Genomic_DNA"/>
</dbReference>
<dbReference type="Proteomes" id="UP001162031">
    <property type="component" value="Unassembled WGS sequence"/>
</dbReference>
<gene>
    <name evidence="1" type="ORF">HBR001_LOCUS6585</name>
</gene>
<reference evidence="1" key="1">
    <citation type="submission" date="2022-12" db="EMBL/GenBank/DDBJ databases">
        <authorList>
            <person name="Webb A."/>
        </authorList>
    </citation>
    <scope>NUCLEOTIDE SEQUENCE</scope>
    <source>
        <strain evidence="1">Hp1</strain>
    </source>
</reference>
<keyword evidence="2" id="KW-1185">Reference proteome</keyword>
<organism evidence="1 2">
    <name type="scientific">Hyaloperonospora brassicae</name>
    <name type="common">Brassica downy mildew</name>
    <name type="synonym">Peronospora brassicae</name>
    <dbReference type="NCBI Taxonomy" id="162125"/>
    <lineage>
        <taxon>Eukaryota</taxon>
        <taxon>Sar</taxon>
        <taxon>Stramenopiles</taxon>
        <taxon>Oomycota</taxon>
        <taxon>Peronosporomycetes</taxon>
        <taxon>Peronosporales</taxon>
        <taxon>Peronosporaceae</taxon>
        <taxon>Hyaloperonospora</taxon>
    </lineage>
</organism>
<evidence type="ECO:0000313" key="1">
    <source>
        <dbReference type="EMBL" id="CAI5735726.1"/>
    </source>
</evidence>
<name>A0AAV0UKC4_HYABA</name>
<dbReference type="AlphaFoldDB" id="A0AAV0UKC4"/>
<accession>A0AAV0UKC4</accession>
<comment type="caution">
    <text evidence="1">The sequence shown here is derived from an EMBL/GenBank/DDBJ whole genome shotgun (WGS) entry which is preliminary data.</text>
</comment>
<sequence length="174" mass="19642">MTLARRLQARLQRWHLLGRYHVNKWHYDGSKWLDRLLYGTGSTGNGPRVASVAFMITRHTREQLTSAGFPASVIATLQPAAAQKIVADQLTFDQFEELRKLQQVEKAGERAKLALKKEQQQQAERQNVLVAVEGKQVTEQLLGFGMEQTMNPTALATVQEKAADDKDVQETQNQ</sequence>
<evidence type="ECO:0000313" key="2">
    <source>
        <dbReference type="Proteomes" id="UP001162031"/>
    </source>
</evidence>
<protein>
    <submittedName>
        <fullName evidence="1">Uncharacterized protein</fullName>
    </submittedName>
</protein>